<dbReference type="AlphaFoldDB" id="A0A1B2EZF0"/>
<gene>
    <name evidence="1" type="ORF">BB934_44800</name>
</gene>
<sequence>MQPMASPNALNNLISYVEALEKEIIESLERETGLPIRTGWRELGCHLANLKLMVSYRYEDPARKKQSIERQDALSNFQKLVRSLSDKLETLLDPESPLSCALDEAAFLAIAPMSATLAEIVEFVDSETSKSADRQLREDIAFLKVALDRISKYNHRAASERSPKRRKSVAQWNIFYVGEVLPALYEHHFGRNFGIQRDPNDDNKLGGHGVGFLSAAAKALGILGPDGAPYSSETLVGYYKQAKRDPQEHQEWVRNAKHDW</sequence>
<protein>
    <submittedName>
        <fullName evidence="1">Uncharacterized protein</fullName>
    </submittedName>
</protein>
<dbReference type="KEGG" id="moc:BB934_44800"/>
<organism evidence="1">
    <name type="scientific">Microvirga ossetica</name>
    <dbReference type="NCBI Taxonomy" id="1882682"/>
    <lineage>
        <taxon>Bacteria</taxon>
        <taxon>Pseudomonadati</taxon>
        <taxon>Pseudomonadota</taxon>
        <taxon>Alphaproteobacteria</taxon>
        <taxon>Hyphomicrobiales</taxon>
        <taxon>Methylobacteriaceae</taxon>
        <taxon>Microvirga</taxon>
    </lineage>
</organism>
<dbReference type="EMBL" id="CP016620">
    <property type="protein sequence ID" value="ANY85288.1"/>
    <property type="molecule type" value="Genomic_DNA"/>
</dbReference>
<accession>A0A1B2EZF0</accession>
<geneLocation type="plasmid" evidence="1">
    <name>unnamed4</name>
</geneLocation>
<proteinExistence type="predicted"/>
<keyword evidence="1" id="KW-0614">Plasmid</keyword>
<evidence type="ECO:0000313" key="1">
    <source>
        <dbReference type="EMBL" id="ANY85288.1"/>
    </source>
</evidence>
<reference evidence="1" key="1">
    <citation type="submission" date="2016-07" db="EMBL/GenBank/DDBJ databases">
        <title>Microvirga ossetica sp. nov. a new species of rhizobia isolated from root nodules of the legume species Vicia alpestris Steven originated from North Ossetia region in the Caucasus.</title>
        <authorList>
            <person name="Safronova V.I."/>
            <person name="Kuznetsova I.G."/>
            <person name="Sazanova A.L."/>
            <person name="Belimov A."/>
            <person name="Andronov E."/>
            <person name="Osledkin Y.S."/>
            <person name="Onishchuk O.P."/>
            <person name="Kurchak O.N."/>
            <person name="Shaposhnikov A.I."/>
            <person name="Willems A."/>
            <person name="Tikhonovich I.A."/>
        </authorList>
    </citation>
    <scope>NUCLEOTIDE SEQUENCE [LARGE SCALE GENOMIC DNA]</scope>
    <source>
        <strain evidence="1">V5/3M</strain>
        <plasmid evidence="1">unnamed4</plasmid>
    </source>
</reference>
<name>A0A1B2EZF0_9HYPH</name>